<name>A0A1D8TK93_9CYAN</name>
<keyword evidence="2" id="KW-0808">Transferase</keyword>
<dbReference type="InterPro" id="IPR050834">
    <property type="entry name" value="Glycosyltransf_2"/>
</dbReference>
<dbReference type="GO" id="GO:0016740">
    <property type="term" value="F:transferase activity"/>
    <property type="evidence" value="ECO:0007669"/>
    <property type="project" value="UniProtKB-KW"/>
</dbReference>
<dbReference type="RefSeq" id="WP_070390581.1">
    <property type="nucleotide sequence ID" value="NZ_CP017599.1"/>
</dbReference>
<evidence type="ECO:0000313" key="3">
    <source>
        <dbReference type="Proteomes" id="UP000177870"/>
    </source>
</evidence>
<dbReference type="PANTHER" id="PTHR43685:SF2">
    <property type="entry name" value="GLYCOSYLTRANSFERASE 2-LIKE DOMAIN-CONTAINING PROTEIN"/>
    <property type="match status" value="1"/>
</dbReference>
<dbReference type="CDD" id="cd00761">
    <property type="entry name" value="Glyco_tranf_GTA_type"/>
    <property type="match status" value="1"/>
</dbReference>
<gene>
    <name evidence="2" type="ORF">BJP34_00145</name>
</gene>
<dbReference type="KEGG" id="mpro:BJP34_00145"/>
<protein>
    <submittedName>
        <fullName evidence="2">Glycosyl transferase family A</fullName>
    </submittedName>
</protein>
<reference evidence="3" key="1">
    <citation type="submission" date="2016-10" db="EMBL/GenBank/DDBJ databases">
        <title>Comparative genomics uncovers the prolific and rare metabolic potential of the cyanobacterial genus Moorea.</title>
        <authorList>
            <person name="Leao T."/>
            <person name="Castelao G."/>
            <person name="Korobeynikov A."/>
            <person name="Monroe E.A."/>
            <person name="Podell S."/>
            <person name="Glukhov E."/>
            <person name="Allen E."/>
            <person name="Gerwick W.H."/>
            <person name="Gerwick L."/>
        </authorList>
    </citation>
    <scope>NUCLEOTIDE SEQUENCE [LARGE SCALE GENOMIC DNA]</scope>
    <source>
        <strain evidence="3">PAL-8-15-08-1</strain>
    </source>
</reference>
<evidence type="ECO:0000259" key="1">
    <source>
        <dbReference type="Pfam" id="PF10111"/>
    </source>
</evidence>
<organism evidence="2 3">
    <name type="scientific">Moorena producens PAL-8-15-08-1</name>
    <dbReference type="NCBI Taxonomy" id="1458985"/>
    <lineage>
        <taxon>Bacteria</taxon>
        <taxon>Bacillati</taxon>
        <taxon>Cyanobacteriota</taxon>
        <taxon>Cyanophyceae</taxon>
        <taxon>Coleofasciculales</taxon>
        <taxon>Coleofasciculaceae</taxon>
        <taxon>Moorena</taxon>
    </lineage>
</organism>
<accession>A0A1D8TK93</accession>
<dbReference type="AlphaFoldDB" id="A0A1D8TK93"/>
<proteinExistence type="predicted"/>
<dbReference type="PANTHER" id="PTHR43685">
    <property type="entry name" value="GLYCOSYLTRANSFERASE"/>
    <property type="match status" value="1"/>
</dbReference>
<dbReference type="EMBL" id="CP017599">
    <property type="protein sequence ID" value="AOW98058.1"/>
    <property type="molecule type" value="Genomic_DNA"/>
</dbReference>
<sequence length="327" mass="37218">MPTISVIVPVYNGEKTILETIQSIQAQTFSDFELIIINDGSTDGTLDVISTVNDDRLKVFSYENGGLPVARNRGIRRSRGEFITFIDADDLWKPDKLELQLAALQKNPEAGVAYSWTAFIDENSKFLFAWQPLYWEGNVYPELLIRNFISSGSNIMVKRKYIEAAGEFDPCLKSVEDWDYYLRLAALCPFVLVPKYQILYRRSSQSMTSKVDVMEKANLIVIERAFKAAPPELKSLKNKSLANAYRYLAKQSIANAFDDEGVKLASQKLTYSIKLYPKFLLSKETIRLILKLLIIKIMPKKLAGHLIQLIGQKMPMVSVDNRMISEH</sequence>
<dbReference type="InterPro" id="IPR029044">
    <property type="entry name" value="Nucleotide-diphossugar_trans"/>
</dbReference>
<evidence type="ECO:0000313" key="2">
    <source>
        <dbReference type="EMBL" id="AOW98058.1"/>
    </source>
</evidence>
<dbReference type="InterPro" id="IPR019290">
    <property type="entry name" value="GlycosylTrfase-like_prok"/>
</dbReference>
<dbReference type="Proteomes" id="UP000177870">
    <property type="component" value="Chromosome"/>
</dbReference>
<dbReference type="SUPFAM" id="SSF53448">
    <property type="entry name" value="Nucleotide-diphospho-sugar transferases"/>
    <property type="match status" value="1"/>
</dbReference>
<dbReference type="STRING" id="1458985.BJP34_00145"/>
<dbReference type="OrthoDB" id="9812327at2"/>
<dbReference type="Gene3D" id="3.90.550.10">
    <property type="entry name" value="Spore Coat Polysaccharide Biosynthesis Protein SpsA, Chain A"/>
    <property type="match status" value="1"/>
</dbReference>
<feature type="domain" description="Glycosyltransferase 2-like prokaryotic type" evidence="1">
    <location>
        <begin position="5"/>
        <end position="249"/>
    </location>
</feature>
<dbReference type="Pfam" id="PF10111">
    <property type="entry name" value="Glyco_tranf_2_2"/>
    <property type="match status" value="1"/>
</dbReference>